<gene>
    <name evidence="1" type="ORF">C8E03_10191</name>
    <name evidence="2" type="ORF">CG710_002285</name>
</gene>
<dbReference type="InterPro" id="IPR022476">
    <property type="entry name" value="Spore_YabP/YqfC"/>
</dbReference>
<reference evidence="1 4" key="2">
    <citation type="submission" date="2018-05" db="EMBL/GenBank/DDBJ databases">
        <title>Genomic Encyclopedia of Type Strains, Phase IV (KMG-IV): sequencing the most valuable type-strain genomes for metagenomic binning, comparative biology and taxonomic classification.</title>
        <authorList>
            <person name="Goeker M."/>
        </authorList>
    </citation>
    <scope>NUCLEOTIDE SEQUENCE [LARGE SCALE GENOMIC DNA]</scope>
    <source>
        <strain evidence="1 4">DSM 28816</strain>
    </source>
</reference>
<sequence length="98" mass="11339">MRKRVEASQKNTRLMENVADTLKLPKDLLLGAAILTVTGQSEAYVENYNGIIEYTEKKIKLQTKNCRIEICGEDLKIVYYTNDEMKIIGQIDEIKYQH</sequence>
<dbReference type="AlphaFoldDB" id="A0A255IIP4"/>
<organism evidence="2 3">
    <name type="scientific">Lachnotalea glycerini</name>
    <dbReference type="NCBI Taxonomy" id="1763509"/>
    <lineage>
        <taxon>Bacteria</taxon>
        <taxon>Bacillati</taxon>
        <taxon>Bacillota</taxon>
        <taxon>Clostridia</taxon>
        <taxon>Lachnospirales</taxon>
        <taxon>Lachnospiraceae</taxon>
        <taxon>Lachnotalea</taxon>
    </lineage>
</organism>
<reference evidence="2 3" key="1">
    <citation type="journal article" date="2017" name="Genome Announc.">
        <title>Draft Genome Sequence of a Sporulating and Motile Strain of Lachnotalea glycerini Isolated from Water in Quebec City, Canada.</title>
        <authorList>
            <person name="Maheux A.F."/>
            <person name="Boudreau D.K."/>
            <person name="Berube E."/>
            <person name="Boissinot M."/>
            <person name="Raymond F."/>
            <person name="Brodeur S."/>
            <person name="Corbeil J."/>
            <person name="Isabel S."/>
            <person name="Omar R.F."/>
            <person name="Bergeron M.G."/>
        </authorList>
    </citation>
    <scope>NUCLEOTIDE SEQUENCE [LARGE SCALE GENOMIC DNA]</scope>
    <source>
        <strain evidence="2 3">CCRI-19302</strain>
    </source>
</reference>
<dbReference type="Proteomes" id="UP000247523">
    <property type="component" value="Unassembled WGS sequence"/>
</dbReference>
<evidence type="ECO:0000313" key="4">
    <source>
        <dbReference type="Proteomes" id="UP000247523"/>
    </source>
</evidence>
<dbReference type="OrthoDB" id="2989236at2"/>
<reference evidence="2" key="3">
    <citation type="submission" date="2018-07" db="EMBL/GenBank/DDBJ databases">
        <authorList>
            <person name="Quirk P.G."/>
            <person name="Krulwich T.A."/>
        </authorList>
    </citation>
    <scope>NUCLEOTIDE SEQUENCE</scope>
    <source>
        <strain evidence="2">CCRI-19302</strain>
    </source>
</reference>
<dbReference type="EMBL" id="QICS01000001">
    <property type="protein sequence ID" value="PXV95462.1"/>
    <property type="molecule type" value="Genomic_DNA"/>
</dbReference>
<evidence type="ECO:0000313" key="1">
    <source>
        <dbReference type="EMBL" id="PXV95462.1"/>
    </source>
</evidence>
<proteinExistence type="predicted"/>
<dbReference type="RefSeq" id="WP_094376897.1">
    <property type="nucleotide sequence ID" value="NZ_NOKA02000002.1"/>
</dbReference>
<evidence type="ECO:0000313" key="2">
    <source>
        <dbReference type="EMBL" id="RDY32783.1"/>
    </source>
</evidence>
<protein>
    <submittedName>
        <fullName evidence="1 2">Sporulation protein</fullName>
    </submittedName>
</protein>
<keyword evidence="3" id="KW-1185">Reference proteome</keyword>
<dbReference type="Pfam" id="PF07873">
    <property type="entry name" value="YabP"/>
    <property type="match status" value="1"/>
</dbReference>
<accession>A0A255IIP4</accession>
<comment type="caution">
    <text evidence="2">The sequence shown here is derived from an EMBL/GenBank/DDBJ whole genome shotgun (WGS) entry which is preliminary data.</text>
</comment>
<dbReference type="EMBL" id="NOKA02000002">
    <property type="protein sequence ID" value="RDY32783.1"/>
    <property type="molecule type" value="Genomic_DNA"/>
</dbReference>
<name>A0A255IIP4_9FIRM</name>
<dbReference type="Proteomes" id="UP000216411">
    <property type="component" value="Unassembled WGS sequence"/>
</dbReference>
<evidence type="ECO:0000313" key="3">
    <source>
        <dbReference type="Proteomes" id="UP000216411"/>
    </source>
</evidence>